<evidence type="ECO:0000259" key="1">
    <source>
        <dbReference type="PROSITE" id="PS50206"/>
    </source>
</evidence>
<gene>
    <name evidence="2" type="ORF">BKA10_002574</name>
</gene>
<name>A0AA40SQX2_9MICO</name>
<keyword evidence="3" id="KW-1185">Reference proteome</keyword>
<protein>
    <recommendedName>
        <fullName evidence="1">Rhodanese domain-containing protein</fullName>
    </recommendedName>
</protein>
<proteinExistence type="predicted"/>
<dbReference type="PROSITE" id="PS50206">
    <property type="entry name" value="RHODANESE_3"/>
    <property type="match status" value="1"/>
</dbReference>
<dbReference type="AlphaFoldDB" id="A0AA40SQX2"/>
<reference evidence="2 3" key="1">
    <citation type="submission" date="2020-08" db="EMBL/GenBank/DDBJ databases">
        <title>Sequencing the genomes of 1000 actinobacteria strains.</title>
        <authorList>
            <person name="Klenk H.-P."/>
        </authorList>
    </citation>
    <scope>NUCLEOTIDE SEQUENCE [LARGE SCALE GENOMIC DNA]</scope>
    <source>
        <strain evidence="2 3">DSM 19600</strain>
    </source>
</reference>
<dbReference type="Proteomes" id="UP000549113">
    <property type="component" value="Unassembled WGS sequence"/>
</dbReference>
<dbReference type="InterPro" id="IPR001763">
    <property type="entry name" value="Rhodanese-like_dom"/>
</dbReference>
<evidence type="ECO:0000313" key="2">
    <source>
        <dbReference type="EMBL" id="MBB4140780.1"/>
    </source>
</evidence>
<organism evidence="2 3">
    <name type="scientific">Microbacterium invictum</name>
    <dbReference type="NCBI Taxonomy" id="515415"/>
    <lineage>
        <taxon>Bacteria</taxon>
        <taxon>Bacillati</taxon>
        <taxon>Actinomycetota</taxon>
        <taxon>Actinomycetes</taxon>
        <taxon>Micrococcales</taxon>
        <taxon>Microbacteriaceae</taxon>
        <taxon>Microbacterium</taxon>
    </lineage>
</organism>
<comment type="caution">
    <text evidence="2">The sequence shown here is derived from an EMBL/GenBank/DDBJ whole genome shotgun (WGS) entry which is preliminary data.</text>
</comment>
<dbReference type="EMBL" id="JACIFH010000001">
    <property type="protein sequence ID" value="MBB4140780.1"/>
    <property type="molecule type" value="Genomic_DNA"/>
</dbReference>
<feature type="domain" description="Rhodanese" evidence="1">
    <location>
        <begin position="41"/>
        <end position="83"/>
    </location>
</feature>
<accession>A0AA40SQX2</accession>
<sequence>MSNRRRSGYRNAYRGEFLRSPAWHARRDRWFTHHARLRRPLVCAACGVSGSRASLELHHLDYRGVVRRDGSWVAFEKHDDLVPMHPYCHELLHRLLDRDAVLAKGRSRRDASQLALSRLRGKLTRKDGHV</sequence>
<evidence type="ECO:0000313" key="3">
    <source>
        <dbReference type="Proteomes" id="UP000549113"/>
    </source>
</evidence>